<dbReference type="AlphaFoldDB" id="A0ABD3H3M4"/>
<sequence>MAEALKLRQMARILEGERNDWTQMLRHFLSTAMTRQTSRREYRTWTVEEGLLLLPSIPTGGSTTTKHLIKGWEKVRGFLKLDTKQLSLPGTLSMIQLPLLLNKYAGGCKYNERIVMPVLKRLGIVTLGDIQAQRGRWKLLIAEVITYRLPVTLEQAVEINRFQIWLAKVTAVWKDRNAFIFQNKRRRTPLILILHAGREELEGSCQITSSEERWNRGLRALHEINQLIANYARPPLPTQIRMKLETQGIAQRSSGQDPRPTEAAINARNHENEEDTSPAGSTPREGNAKVDGRSHVAATNVSLYPADKSLVTKEAEVHFTRTSTEMETPT</sequence>
<gene>
    <name evidence="2" type="ORF">R1sor_004015</name>
</gene>
<feature type="region of interest" description="Disordered" evidence="1">
    <location>
        <begin position="248"/>
        <end position="294"/>
    </location>
</feature>
<proteinExistence type="predicted"/>
<keyword evidence="3" id="KW-1185">Reference proteome</keyword>
<accession>A0ABD3H3M4</accession>
<evidence type="ECO:0000313" key="3">
    <source>
        <dbReference type="Proteomes" id="UP001633002"/>
    </source>
</evidence>
<name>A0ABD3H3M4_9MARC</name>
<organism evidence="2 3">
    <name type="scientific">Riccia sorocarpa</name>
    <dbReference type="NCBI Taxonomy" id="122646"/>
    <lineage>
        <taxon>Eukaryota</taxon>
        <taxon>Viridiplantae</taxon>
        <taxon>Streptophyta</taxon>
        <taxon>Embryophyta</taxon>
        <taxon>Marchantiophyta</taxon>
        <taxon>Marchantiopsida</taxon>
        <taxon>Marchantiidae</taxon>
        <taxon>Marchantiales</taxon>
        <taxon>Ricciaceae</taxon>
        <taxon>Riccia</taxon>
    </lineage>
</organism>
<dbReference type="Proteomes" id="UP001633002">
    <property type="component" value="Unassembled WGS sequence"/>
</dbReference>
<dbReference type="EMBL" id="JBJQOH010000006">
    <property type="protein sequence ID" value="KAL3685993.1"/>
    <property type="molecule type" value="Genomic_DNA"/>
</dbReference>
<evidence type="ECO:0000313" key="2">
    <source>
        <dbReference type="EMBL" id="KAL3685993.1"/>
    </source>
</evidence>
<protein>
    <submittedName>
        <fullName evidence="2">Uncharacterized protein</fullName>
    </submittedName>
</protein>
<comment type="caution">
    <text evidence="2">The sequence shown here is derived from an EMBL/GenBank/DDBJ whole genome shotgun (WGS) entry which is preliminary data.</text>
</comment>
<evidence type="ECO:0000256" key="1">
    <source>
        <dbReference type="SAM" id="MobiDB-lite"/>
    </source>
</evidence>
<reference evidence="2 3" key="1">
    <citation type="submission" date="2024-09" db="EMBL/GenBank/DDBJ databases">
        <title>Chromosome-scale assembly of Riccia sorocarpa.</title>
        <authorList>
            <person name="Paukszto L."/>
        </authorList>
    </citation>
    <scope>NUCLEOTIDE SEQUENCE [LARGE SCALE GENOMIC DNA]</scope>
    <source>
        <strain evidence="2">LP-2024</strain>
        <tissue evidence="2">Aerial parts of the thallus</tissue>
    </source>
</reference>